<dbReference type="InterPro" id="IPR014710">
    <property type="entry name" value="RmlC-like_jellyroll"/>
</dbReference>
<accession>A0A3G1KSD4</accession>
<dbReference type="InterPro" id="IPR010424">
    <property type="entry name" value="EutQ"/>
</dbReference>
<dbReference type="SUPFAM" id="SSF51182">
    <property type="entry name" value="RmlC-like cupins"/>
    <property type="match status" value="1"/>
</dbReference>
<evidence type="ECO:0000313" key="1">
    <source>
        <dbReference type="EMBL" id="ATW25314.1"/>
    </source>
</evidence>
<dbReference type="CDD" id="cd02228">
    <property type="entry name" value="cupin_EutQ"/>
    <property type="match status" value="1"/>
</dbReference>
<evidence type="ECO:0008006" key="3">
    <source>
        <dbReference type="Google" id="ProtNLM"/>
    </source>
</evidence>
<dbReference type="InterPro" id="IPR011051">
    <property type="entry name" value="RmlC_Cupin_sf"/>
</dbReference>
<dbReference type="Gene3D" id="2.60.120.10">
    <property type="entry name" value="Jelly Rolls"/>
    <property type="match status" value="1"/>
</dbReference>
<dbReference type="KEGG" id="fwa:DCMF_11530"/>
<protein>
    <recommendedName>
        <fullName evidence="3">DUF861 domain-containing protein</fullName>
    </recommendedName>
</protein>
<keyword evidence="2" id="KW-1185">Reference proteome</keyword>
<dbReference type="AlphaFoldDB" id="A0A3G1KSD4"/>
<evidence type="ECO:0000313" key="2">
    <source>
        <dbReference type="Proteomes" id="UP000323521"/>
    </source>
</evidence>
<sequence length="237" mass="25923">MSRAKTDSYQGGENVKTLISVNEIKSLAGAGKKVLYLEPGTIITPAARDAANEWGITLQWGAAPKKPEVCCEPVKEETAGACEPLPAVNQEMIAKIVMEVMAKLPQFCLPEIVKEVDPQSGFCLVKGNTVTCDTFETGNPQDKVGIKEILTRRESPNMATGFMTLEKSSFDWHLGYEEIDYVVEGTLEFIVNGKKFSGQAGDVFYIPAGTDVTFTTPDKCKFFFVTYPANWADLSGK</sequence>
<dbReference type="PANTHER" id="PTHR36169:SF1">
    <property type="entry name" value="ACETATE KINASE EUTQ"/>
    <property type="match status" value="1"/>
</dbReference>
<reference evidence="1 2" key="1">
    <citation type="submission" date="2016-10" db="EMBL/GenBank/DDBJ databases">
        <title>Complete Genome Sequence of Peptococcaceae strain DCMF.</title>
        <authorList>
            <person name="Edwards R.J."/>
            <person name="Holland S.I."/>
            <person name="Deshpande N.P."/>
            <person name="Wong Y.K."/>
            <person name="Ertan H."/>
            <person name="Manefield M."/>
            <person name="Russell T.L."/>
            <person name="Lee M.J."/>
        </authorList>
    </citation>
    <scope>NUCLEOTIDE SEQUENCE [LARGE SCALE GENOMIC DNA]</scope>
    <source>
        <strain evidence="1 2">DCMF</strain>
    </source>
</reference>
<gene>
    <name evidence="1" type="ORF">DCMF_11530</name>
</gene>
<proteinExistence type="predicted"/>
<dbReference type="PANTHER" id="PTHR36169">
    <property type="entry name" value="ETHANOLAMINE UTILIZATION PROTEIN EUTQ"/>
    <property type="match status" value="1"/>
</dbReference>
<name>A0A3G1KSD4_FORW1</name>
<dbReference type="Pfam" id="PF06249">
    <property type="entry name" value="EutQ"/>
    <property type="match status" value="1"/>
</dbReference>
<dbReference type="Proteomes" id="UP000323521">
    <property type="component" value="Chromosome"/>
</dbReference>
<dbReference type="EMBL" id="CP017634">
    <property type="protein sequence ID" value="ATW25314.1"/>
    <property type="molecule type" value="Genomic_DNA"/>
</dbReference>
<organism evidence="1 2">
    <name type="scientific">Formimonas warabiya</name>
    <dbReference type="NCBI Taxonomy" id="1761012"/>
    <lineage>
        <taxon>Bacteria</taxon>
        <taxon>Bacillati</taxon>
        <taxon>Bacillota</taxon>
        <taxon>Clostridia</taxon>
        <taxon>Eubacteriales</taxon>
        <taxon>Peptococcaceae</taxon>
        <taxon>Candidatus Formimonas</taxon>
    </lineage>
</organism>